<organism evidence="3 4">
    <name type="scientific">Seminavis robusta</name>
    <dbReference type="NCBI Taxonomy" id="568900"/>
    <lineage>
        <taxon>Eukaryota</taxon>
        <taxon>Sar</taxon>
        <taxon>Stramenopiles</taxon>
        <taxon>Ochrophyta</taxon>
        <taxon>Bacillariophyta</taxon>
        <taxon>Bacillariophyceae</taxon>
        <taxon>Bacillariophycidae</taxon>
        <taxon>Naviculales</taxon>
        <taxon>Naviculaceae</taxon>
        <taxon>Seminavis</taxon>
    </lineage>
</organism>
<gene>
    <name evidence="3" type="ORF">SEMRO_1297_G260440.1</name>
</gene>
<keyword evidence="4" id="KW-1185">Reference proteome</keyword>
<comment type="caution">
    <text evidence="3">The sequence shown here is derived from an EMBL/GenBank/DDBJ whole genome shotgun (WGS) entry which is preliminary data.</text>
</comment>
<evidence type="ECO:0000313" key="3">
    <source>
        <dbReference type="EMBL" id="CAB9522385.1"/>
    </source>
</evidence>
<dbReference type="Proteomes" id="UP001153069">
    <property type="component" value="Unassembled WGS sequence"/>
</dbReference>
<feature type="compositionally biased region" description="Polar residues" evidence="1">
    <location>
        <begin position="392"/>
        <end position="403"/>
    </location>
</feature>
<feature type="region of interest" description="Disordered" evidence="1">
    <location>
        <begin position="362"/>
        <end position="403"/>
    </location>
</feature>
<name>A0A9N8HRQ0_9STRA</name>
<accession>A0A9N8HRQ0</accession>
<evidence type="ECO:0000256" key="2">
    <source>
        <dbReference type="SAM" id="SignalP"/>
    </source>
</evidence>
<feature type="chain" id="PRO_5040155077" evidence="2">
    <location>
        <begin position="25"/>
        <end position="432"/>
    </location>
</feature>
<protein>
    <submittedName>
        <fullName evidence="3">Uncharacterized protein</fullName>
    </submittedName>
</protein>
<evidence type="ECO:0000256" key="1">
    <source>
        <dbReference type="SAM" id="MobiDB-lite"/>
    </source>
</evidence>
<evidence type="ECO:0000313" key="4">
    <source>
        <dbReference type="Proteomes" id="UP001153069"/>
    </source>
</evidence>
<feature type="signal peptide" evidence="2">
    <location>
        <begin position="1"/>
        <end position="24"/>
    </location>
</feature>
<proteinExistence type="predicted"/>
<feature type="region of interest" description="Disordered" evidence="1">
    <location>
        <begin position="122"/>
        <end position="165"/>
    </location>
</feature>
<keyword evidence="2" id="KW-0732">Signal</keyword>
<reference evidence="3" key="1">
    <citation type="submission" date="2020-06" db="EMBL/GenBank/DDBJ databases">
        <authorList>
            <consortium name="Plant Systems Biology data submission"/>
        </authorList>
    </citation>
    <scope>NUCLEOTIDE SEQUENCE</scope>
    <source>
        <strain evidence="3">D6</strain>
    </source>
</reference>
<dbReference type="AlphaFoldDB" id="A0A9N8HRQ0"/>
<feature type="compositionally biased region" description="Low complexity" evidence="1">
    <location>
        <begin position="139"/>
        <end position="152"/>
    </location>
</feature>
<dbReference type="EMBL" id="CAICTM010001295">
    <property type="protein sequence ID" value="CAB9522385.1"/>
    <property type="molecule type" value="Genomic_DNA"/>
</dbReference>
<sequence length="432" mass="48390">MSNVNFQLWVLSALVSLSVTVGSGLLDGDGRNTGTPVECSDNQSVFLGELEFVFLGDSDFLVDLERKIFSELFVKVYNGLTERSCDSYFRRIQQLDFLQMTNRPFGQTVTAQDMGLLDLIEDQLPIPPDPPQRPENNDNDQNNANQNNDNDNLPPPPPPLPRSSTMTMIRQSSNVNSSDTTEGVDVTYSVAGTCRDCPVTRTGSFSLFDDAFRFRFRRMLQAHTSQNLTSTNTTNTTSSINSSVQLHLQELQELHVQSITFRNLQVIQNQKQNQDKSDCTCQPGFLPERPEPPQIPKLVQNINQAIEQARSMGEPIFNDSRLQLIRQLDDLTDIITDNTNDNDSTNPNYETSELGHLYDDQQTQAKTSHAYDNHDDMTPPLPGNRQLRKTDTQSTIRKTDESSSAASKNKGYIAILALALVGGQMLCCLLNW</sequence>